<dbReference type="CDD" id="cd01300">
    <property type="entry name" value="YtcJ_like"/>
    <property type="match status" value="1"/>
</dbReference>
<dbReference type="SUPFAM" id="SSF51556">
    <property type="entry name" value="Metallo-dependent hydrolases"/>
    <property type="match status" value="1"/>
</dbReference>
<evidence type="ECO:0000313" key="2">
    <source>
        <dbReference type="EMBL" id="HIR88203.1"/>
    </source>
</evidence>
<dbReference type="Proteomes" id="UP000824201">
    <property type="component" value="Unassembled WGS sequence"/>
</dbReference>
<evidence type="ECO:0000313" key="3">
    <source>
        <dbReference type="Proteomes" id="UP000824201"/>
    </source>
</evidence>
<dbReference type="SUPFAM" id="SSF51338">
    <property type="entry name" value="Composite domain of metallo-dependent hydrolases"/>
    <property type="match status" value="1"/>
</dbReference>
<dbReference type="Gene3D" id="3.10.310.70">
    <property type="match status" value="1"/>
</dbReference>
<dbReference type="InterPro" id="IPR032466">
    <property type="entry name" value="Metal_Hydrolase"/>
</dbReference>
<proteinExistence type="predicted"/>
<protein>
    <submittedName>
        <fullName evidence="2">Amidohydrolase</fullName>
    </submittedName>
</protein>
<comment type="caution">
    <text evidence="2">The sequence shown here is derived from an EMBL/GenBank/DDBJ whole genome shotgun (WGS) entry which is preliminary data.</text>
</comment>
<dbReference type="Pfam" id="PF07969">
    <property type="entry name" value="Amidohydro_3"/>
    <property type="match status" value="1"/>
</dbReference>
<reference evidence="2" key="1">
    <citation type="submission" date="2020-10" db="EMBL/GenBank/DDBJ databases">
        <authorList>
            <person name="Gilroy R."/>
        </authorList>
    </citation>
    <scope>NUCLEOTIDE SEQUENCE</scope>
    <source>
        <strain evidence="2">ChiW13-3771</strain>
    </source>
</reference>
<dbReference type="InterPro" id="IPR033932">
    <property type="entry name" value="YtcJ-like"/>
</dbReference>
<dbReference type="AlphaFoldDB" id="A0A9D1EE23"/>
<reference evidence="2" key="2">
    <citation type="journal article" date="2021" name="PeerJ">
        <title>Extensive microbial diversity within the chicken gut microbiome revealed by metagenomics and culture.</title>
        <authorList>
            <person name="Gilroy R."/>
            <person name="Ravi A."/>
            <person name="Getino M."/>
            <person name="Pursley I."/>
            <person name="Horton D.L."/>
            <person name="Alikhan N.F."/>
            <person name="Baker D."/>
            <person name="Gharbi K."/>
            <person name="Hall N."/>
            <person name="Watson M."/>
            <person name="Adriaenssens E.M."/>
            <person name="Foster-Nyarko E."/>
            <person name="Jarju S."/>
            <person name="Secka A."/>
            <person name="Antonio M."/>
            <person name="Oren A."/>
            <person name="Chaudhuri R.R."/>
            <person name="La Ragione R."/>
            <person name="Hildebrand F."/>
            <person name="Pallen M.J."/>
        </authorList>
    </citation>
    <scope>NUCLEOTIDE SEQUENCE</scope>
    <source>
        <strain evidence="2">ChiW13-3771</strain>
    </source>
</reference>
<dbReference type="GO" id="GO:0016810">
    <property type="term" value="F:hydrolase activity, acting on carbon-nitrogen (but not peptide) bonds"/>
    <property type="evidence" value="ECO:0007669"/>
    <property type="project" value="InterPro"/>
</dbReference>
<dbReference type="Gene3D" id="3.20.20.140">
    <property type="entry name" value="Metal-dependent hydrolases"/>
    <property type="match status" value="1"/>
</dbReference>
<evidence type="ECO:0000259" key="1">
    <source>
        <dbReference type="Pfam" id="PF07969"/>
    </source>
</evidence>
<dbReference type="PANTHER" id="PTHR22642:SF2">
    <property type="entry name" value="PROTEIN LONG AFTER FAR-RED 3"/>
    <property type="match status" value="1"/>
</dbReference>
<dbReference type="EMBL" id="DVHN01000051">
    <property type="protein sequence ID" value="HIR88203.1"/>
    <property type="molecule type" value="Genomic_DNA"/>
</dbReference>
<organism evidence="2 3">
    <name type="scientific">Candidatus Fimimorpha faecalis</name>
    <dbReference type="NCBI Taxonomy" id="2840824"/>
    <lineage>
        <taxon>Bacteria</taxon>
        <taxon>Bacillati</taxon>
        <taxon>Bacillota</taxon>
        <taxon>Clostridia</taxon>
        <taxon>Eubacteriales</taxon>
        <taxon>Candidatus Fimimorpha</taxon>
    </lineage>
</organism>
<name>A0A9D1EE23_9FIRM</name>
<dbReference type="InterPro" id="IPR011059">
    <property type="entry name" value="Metal-dep_hydrolase_composite"/>
</dbReference>
<sequence>MNIYKSGIVYTQNGIQQAFVTDGGRFIYVGDEKGAMAYKGNVIDLQGRFVCAGFNDSHMHLLNFGYTLCCADLSKCTKSISQLIETFRLWKEQQPDEKQWLWGRGFNQDYFQDEHRMLNRYDLDKVDNTKPVVAVRACGHVCVVNTKALEQLGIETQPQMEGGFVDVDSEGRPLGIFRDNAMSLVYNKMPPLSVEEVKGMLKQASQTVSSYGVTSVQTDDLATFPSTSWQTVVKAYEELVKENQLTVRVSEQCCLNKLERIPEFIEQCWIPYQEKGNPTLNEKNEKADCSWFKPGSLKIVGDGSLGARTAYMLKRYNDDETTKGIKMYETEELAAMIRLARNNKMPVCIHAIGDGMMEMVLDAYEAVLLKELQSNNEKEGCRRGSLDHRCGVVHCQIMRPEHYRRFQQLGLHAYIQSIFLDYDIRIVEQRVGKTIAKSSYNFKRFLDMGISLSNGSDCPVELPDVMKGIQCAVTRKSLDGVWGPYLPDQALTVKEALDSYTVGGAYASFEEKQKGDIREGMLADFVILGENPFEVESNAISDIPVLETWVNGTCVYKNGSVHVVKKKR</sequence>
<gene>
    <name evidence="2" type="ORF">IAC96_04555</name>
</gene>
<dbReference type="InterPro" id="IPR013108">
    <property type="entry name" value="Amidohydro_3"/>
</dbReference>
<accession>A0A9D1EE23</accession>
<feature type="domain" description="Amidohydrolase 3" evidence="1">
    <location>
        <begin position="42"/>
        <end position="556"/>
    </location>
</feature>
<dbReference type="PANTHER" id="PTHR22642">
    <property type="entry name" value="IMIDAZOLONEPROPIONASE"/>
    <property type="match status" value="1"/>
</dbReference>
<dbReference type="Gene3D" id="2.30.40.10">
    <property type="entry name" value="Urease, subunit C, domain 1"/>
    <property type="match status" value="1"/>
</dbReference>